<accession>A0A8S9FQM5</accession>
<organism evidence="1 2">
    <name type="scientific">Brassica cretica</name>
    <name type="common">Mustard</name>
    <dbReference type="NCBI Taxonomy" id="69181"/>
    <lineage>
        <taxon>Eukaryota</taxon>
        <taxon>Viridiplantae</taxon>
        <taxon>Streptophyta</taxon>
        <taxon>Embryophyta</taxon>
        <taxon>Tracheophyta</taxon>
        <taxon>Spermatophyta</taxon>
        <taxon>Magnoliopsida</taxon>
        <taxon>eudicotyledons</taxon>
        <taxon>Gunneridae</taxon>
        <taxon>Pentapetalae</taxon>
        <taxon>rosids</taxon>
        <taxon>malvids</taxon>
        <taxon>Brassicales</taxon>
        <taxon>Brassicaceae</taxon>
        <taxon>Brassiceae</taxon>
        <taxon>Brassica</taxon>
    </lineage>
</organism>
<dbReference type="Proteomes" id="UP000712281">
    <property type="component" value="Unassembled WGS sequence"/>
</dbReference>
<proteinExistence type="predicted"/>
<evidence type="ECO:0000313" key="2">
    <source>
        <dbReference type="Proteomes" id="UP000712281"/>
    </source>
</evidence>
<reference evidence="1" key="1">
    <citation type="submission" date="2019-12" db="EMBL/GenBank/DDBJ databases">
        <title>Genome sequencing and annotation of Brassica cretica.</title>
        <authorList>
            <person name="Studholme D.J."/>
            <person name="Sarris P.F."/>
        </authorList>
    </citation>
    <scope>NUCLEOTIDE SEQUENCE</scope>
    <source>
        <strain evidence="1">PFS-001/15</strain>
        <tissue evidence="1">Leaf</tissue>
    </source>
</reference>
<dbReference type="EMBL" id="QGKW02002228">
    <property type="protein sequence ID" value="KAF2535930.1"/>
    <property type="molecule type" value="Genomic_DNA"/>
</dbReference>
<gene>
    <name evidence="1" type="ORF">F2Q68_00021062</name>
</gene>
<dbReference type="AlphaFoldDB" id="A0A8S9FQM5"/>
<comment type="caution">
    <text evidence="1">The sequence shown here is derived from an EMBL/GenBank/DDBJ whole genome shotgun (WGS) entry which is preliminary data.</text>
</comment>
<sequence length="77" mass="8769">MRIRGSLGAQRLLMGQKRWAMNLGVLGYHTDSWSMEIVLVTHRLHEDPGVVWRPVGHGGAPRFFSAPEIVLETRRFS</sequence>
<evidence type="ECO:0000313" key="1">
    <source>
        <dbReference type="EMBL" id="KAF2535930.1"/>
    </source>
</evidence>
<protein>
    <submittedName>
        <fullName evidence="1">Uncharacterized protein</fullName>
    </submittedName>
</protein>
<name>A0A8S9FQM5_BRACR</name>